<dbReference type="GO" id="GO:0009100">
    <property type="term" value="P:glycoprotein metabolic process"/>
    <property type="evidence" value="ECO:0007669"/>
    <property type="project" value="UniProtKB-ARBA"/>
</dbReference>
<keyword evidence="1" id="KW-1133">Transmembrane helix</keyword>
<gene>
    <name evidence="3" type="ORF">EG68_09160</name>
</gene>
<dbReference type="AlphaFoldDB" id="A0A8S9YI75"/>
<organism evidence="3 4">
    <name type="scientific">Paragonimus skrjabini miyazakii</name>
    <dbReference type="NCBI Taxonomy" id="59628"/>
    <lineage>
        <taxon>Eukaryota</taxon>
        <taxon>Metazoa</taxon>
        <taxon>Spiralia</taxon>
        <taxon>Lophotrochozoa</taxon>
        <taxon>Platyhelminthes</taxon>
        <taxon>Trematoda</taxon>
        <taxon>Digenea</taxon>
        <taxon>Plagiorchiida</taxon>
        <taxon>Troglotremata</taxon>
        <taxon>Troglotrematidae</taxon>
        <taxon>Paragonimus</taxon>
    </lineage>
</organism>
<keyword evidence="1" id="KW-0472">Membrane</keyword>
<protein>
    <recommendedName>
        <fullName evidence="2">LicD/FKTN/FKRP nucleotidyltransferase domain-containing protein</fullName>
    </recommendedName>
</protein>
<dbReference type="PANTHER" id="PTHR43404">
    <property type="entry name" value="LIPOPOLYSACCHARIDE CHOLINEPHOSPHOTRANSFERASE LICD"/>
    <property type="match status" value="1"/>
</dbReference>
<evidence type="ECO:0000256" key="1">
    <source>
        <dbReference type="SAM" id="Phobius"/>
    </source>
</evidence>
<feature type="domain" description="LicD/FKTN/FKRP nucleotidyltransferase" evidence="2">
    <location>
        <begin position="65"/>
        <end position="99"/>
    </location>
</feature>
<dbReference type="Proteomes" id="UP000822476">
    <property type="component" value="Unassembled WGS sequence"/>
</dbReference>
<reference evidence="3" key="1">
    <citation type="submission" date="2019-07" db="EMBL/GenBank/DDBJ databases">
        <title>Annotation for the trematode Paragonimus miyazaki's.</title>
        <authorList>
            <person name="Choi Y.-J."/>
        </authorList>
    </citation>
    <scope>NUCLEOTIDE SEQUENCE</scope>
    <source>
        <strain evidence="3">Japan</strain>
    </source>
</reference>
<evidence type="ECO:0000313" key="4">
    <source>
        <dbReference type="Proteomes" id="UP000822476"/>
    </source>
</evidence>
<name>A0A8S9YI75_9TREM</name>
<keyword evidence="1" id="KW-0812">Transmembrane</keyword>
<sequence length="324" mass="37577">MNGSQLNTTCLGIVSVMLIIGIMVTHFYPTRSWFCDSTDYFLPIMSQQDQEDFMHLLRVFQKVVEANNISYVLISGSAIGAMRHHGMIPWDDDIDIMLDGDKIDLVDQVLSHLAPTYELHKRVFPSLYNGLAGWKLCFANKSRTYWVNSFRWPYLDLFFYKQNATHWIPQTTIAPILKSHVFPLRRAPFGLIMSKNPNISQLLWLPIPCRVQYVGAFGVCASRSFSHLLELPIFLGFQRNLQCEHLHSNFPFVYNNHTNTSESETRIEELRVGTTIYYRLRLEQPRCDGSWSHSSTPFQIRSSALYTYENTVPEYVVTGFKQPW</sequence>
<comment type="caution">
    <text evidence="3">The sequence shown here is derived from an EMBL/GenBank/DDBJ whole genome shotgun (WGS) entry which is preliminary data.</text>
</comment>
<dbReference type="EMBL" id="JTDE01005024">
    <property type="protein sequence ID" value="KAF7251429.1"/>
    <property type="molecule type" value="Genomic_DNA"/>
</dbReference>
<dbReference type="InterPro" id="IPR052942">
    <property type="entry name" value="LPS_cholinephosphotransferase"/>
</dbReference>
<dbReference type="OrthoDB" id="419198at2759"/>
<dbReference type="PANTHER" id="PTHR43404:SF1">
    <property type="entry name" value="MNN4P"/>
    <property type="match status" value="1"/>
</dbReference>
<dbReference type="InterPro" id="IPR007074">
    <property type="entry name" value="LicD/FKTN/FKRP_NTP_transf"/>
</dbReference>
<feature type="transmembrane region" description="Helical" evidence="1">
    <location>
        <begin position="6"/>
        <end position="28"/>
    </location>
</feature>
<evidence type="ECO:0000259" key="2">
    <source>
        <dbReference type="Pfam" id="PF04991"/>
    </source>
</evidence>
<keyword evidence="4" id="KW-1185">Reference proteome</keyword>
<accession>A0A8S9YI75</accession>
<proteinExistence type="predicted"/>
<dbReference type="Pfam" id="PF04991">
    <property type="entry name" value="LicD"/>
    <property type="match status" value="1"/>
</dbReference>
<evidence type="ECO:0000313" key="3">
    <source>
        <dbReference type="EMBL" id="KAF7251429.1"/>
    </source>
</evidence>